<keyword evidence="2" id="KW-1185">Reference proteome</keyword>
<evidence type="ECO:0000313" key="2">
    <source>
        <dbReference type="Proteomes" id="UP000283530"/>
    </source>
</evidence>
<dbReference type="AlphaFoldDB" id="A0A3S4P1E5"/>
<sequence length="60" mass="6448">MVREFCPGNSDLQTAVASSPPLDLKFILNHLTGAIPHVLTSLDFLSYLNLSYNNSNGGAL</sequence>
<proteinExistence type="predicted"/>
<dbReference type="InterPro" id="IPR032675">
    <property type="entry name" value="LRR_dom_sf"/>
</dbReference>
<protein>
    <submittedName>
        <fullName evidence="1">Uncharacterized protein</fullName>
    </submittedName>
</protein>
<name>A0A3S4P1E5_9MAGN</name>
<gene>
    <name evidence="1" type="ORF">CKAN_01324200</name>
</gene>
<comment type="caution">
    <text evidence="1">The sequence shown here is derived from an EMBL/GenBank/DDBJ whole genome shotgun (WGS) entry which is preliminary data.</text>
</comment>
<evidence type="ECO:0000313" key="1">
    <source>
        <dbReference type="EMBL" id="RWR84429.1"/>
    </source>
</evidence>
<dbReference type="Gene3D" id="3.80.10.10">
    <property type="entry name" value="Ribonuclease Inhibitor"/>
    <property type="match status" value="1"/>
</dbReference>
<dbReference type="Proteomes" id="UP000283530">
    <property type="component" value="Unassembled WGS sequence"/>
</dbReference>
<reference evidence="1 2" key="1">
    <citation type="journal article" date="2019" name="Nat. Plants">
        <title>Stout camphor tree genome fills gaps in understanding of flowering plant genome evolution.</title>
        <authorList>
            <person name="Chaw S.M."/>
            <person name="Liu Y.C."/>
            <person name="Wu Y.W."/>
            <person name="Wang H.Y."/>
            <person name="Lin C.I."/>
            <person name="Wu C.S."/>
            <person name="Ke H.M."/>
            <person name="Chang L.Y."/>
            <person name="Hsu C.Y."/>
            <person name="Yang H.T."/>
            <person name="Sudianto E."/>
            <person name="Hsu M.H."/>
            <person name="Wu K.P."/>
            <person name="Wang L.N."/>
            <person name="Leebens-Mack J.H."/>
            <person name="Tsai I.J."/>
        </authorList>
    </citation>
    <scope>NUCLEOTIDE SEQUENCE [LARGE SCALE GENOMIC DNA]</scope>
    <source>
        <strain evidence="2">cv. Chaw 1501</strain>
        <tissue evidence="1">Young leaves</tissue>
    </source>
</reference>
<organism evidence="1 2">
    <name type="scientific">Cinnamomum micranthum f. kanehirae</name>
    <dbReference type="NCBI Taxonomy" id="337451"/>
    <lineage>
        <taxon>Eukaryota</taxon>
        <taxon>Viridiplantae</taxon>
        <taxon>Streptophyta</taxon>
        <taxon>Embryophyta</taxon>
        <taxon>Tracheophyta</taxon>
        <taxon>Spermatophyta</taxon>
        <taxon>Magnoliopsida</taxon>
        <taxon>Magnoliidae</taxon>
        <taxon>Laurales</taxon>
        <taxon>Lauraceae</taxon>
        <taxon>Cinnamomum</taxon>
    </lineage>
</organism>
<accession>A0A3S4P1E5</accession>
<dbReference type="EMBL" id="QPKB01000005">
    <property type="protein sequence ID" value="RWR84429.1"/>
    <property type="molecule type" value="Genomic_DNA"/>
</dbReference>